<reference evidence="1 2" key="1">
    <citation type="submission" date="2014-04" db="EMBL/GenBank/DDBJ databases">
        <authorList>
            <consortium name="DOE Joint Genome Institute"/>
            <person name="Kuo A."/>
            <person name="Zuccaro A."/>
            <person name="Kohler A."/>
            <person name="Nagy L.G."/>
            <person name="Floudas D."/>
            <person name="Copeland A."/>
            <person name="Barry K.W."/>
            <person name="Cichocki N."/>
            <person name="Veneault-Fourrey C."/>
            <person name="LaButti K."/>
            <person name="Lindquist E.A."/>
            <person name="Lipzen A."/>
            <person name="Lundell T."/>
            <person name="Morin E."/>
            <person name="Murat C."/>
            <person name="Sun H."/>
            <person name="Tunlid A."/>
            <person name="Henrissat B."/>
            <person name="Grigoriev I.V."/>
            <person name="Hibbett D.S."/>
            <person name="Martin F."/>
            <person name="Nordberg H.P."/>
            <person name="Cantor M.N."/>
            <person name="Hua S.X."/>
        </authorList>
    </citation>
    <scope>NUCLEOTIDE SEQUENCE [LARGE SCALE GENOMIC DNA]</scope>
    <source>
        <strain evidence="1 2">MAFF 305830</strain>
    </source>
</reference>
<gene>
    <name evidence="1" type="ORF">M408DRAFT_160580</name>
</gene>
<organism evidence="1 2">
    <name type="scientific">Serendipita vermifera MAFF 305830</name>
    <dbReference type="NCBI Taxonomy" id="933852"/>
    <lineage>
        <taxon>Eukaryota</taxon>
        <taxon>Fungi</taxon>
        <taxon>Dikarya</taxon>
        <taxon>Basidiomycota</taxon>
        <taxon>Agaricomycotina</taxon>
        <taxon>Agaricomycetes</taxon>
        <taxon>Sebacinales</taxon>
        <taxon>Serendipitaceae</taxon>
        <taxon>Serendipita</taxon>
    </lineage>
</organism>
<keyword evidence="2" id="KW-1185">Reference proteome</keyword>
<accession>A0A0C3B8U0</accession>
<dbReference type="AlphaFoldDB" id="A0A0C3B8U0"/>
<evidence type="ECO:0000313" key="2">
    <source>
        <dbReference type="Proteomes" id="UP000054097"/>
    </source>
</evidence>
<name>A0A0C3B8U0_SERVB</name>
<reference evidence="2" key="2">
    <citation type="submission" date="2015-01" db="EMBL/GenBank/DDBJ databases">
        <title>Evolutionary Origins and Diversification of the Mycorrhizal Mutualists.</title>
        <authorList>
            <consortium name="DOE Joint Genome Institute"/>
            <consortium name="Mycorrhizal Genomics Consortium"/>
            <person name="Kohler A."/>
            <person name="Kuo A."/>
            <person name="Nagy L.G."/>
            <person name="Floudas D."/>
            <person name="Copeland A."/>
            <person name="Barry K.W."/>
            <person name="Cichocki N."/>
            <person name="Veneault-Fourrey C."/>
            <person name="LaButti K."/>
            <person name="Lindquist E.A."/>
            <person name="Lipzen A."/>
            <person name="Lundell T."/>
            <person name="Morin E."/>
            <person name="Murat C."/>
            <person name="Riley R."/>
            <person name="Ohm R."/>
            <person name="Sun H."/>
            <person name="Tunlid A."/>
            <person name="Henrissat B."/>
            <person name="Grigoriev I.V."/>
            <person name="Hibbett D.S."/>
            <person name="Martin F."/>
        </authorList>
    </citation>
    <scope>NUCLEOTIDE SEQUENCE [LARGE SCALE GENOMIC DNA]</scope>
    <source>
        <strain evidence="2">MAFF 305830</strain>
    </source>
</reference>
<proteinExistence type="predicted"/>
<protein>
    <submittedName>
        <fullName evidence="1">Uncharacterized protein</fullName>
    </submittedName>
</protein>
<sequence length="251" mass="28480">MLLCWRPQPTGSQTRTQKPLTAKIANRQPSIHTNPTHPPIHPPATSTIFHSTANCVYHTHAFVHVNQPPTSTASLPHRGPVFFFSHPTCAGHIYIDRDKGFLSNEYRQYQIDQSNLSSLVDFPNTTLLTSRNRIVIGKIPTLLLDDDKGASLARRRVATSFIPLHLVHAMQMHRPSPPAFPHDAFTTSYAPAYIILHRQRSYLHHSCYTKATLPSRFHKLLYLIFTKWFQIPHSLMVGCLHVCHSLSVCDI</sequence>
<dbReference type="EMBL" id="KN824296">
    <property type="protein sequence ID" value="KIM27881.1"/>
    <property type="molecule type" value="Genomic_DNA"/>
</dbReference>
<evidence type="ECO:0000313" key="1">
    <source>
        <dbReference type="EMBL" id="KIM27881.1"/>
    </source>
</evidence>
<dbReference type="HOGENOM" id="CLU_1107684_0_0_1"/>
<dbReference type="Proteomes" id="UP000054097">
    <property type="component" value="Unassembled WGS sequence"/>
</dbReference>